<feature type="region of interest" description="Disordered" evidence="1">
    <location>
        <begin position="654"/>
        <end position="830"/>
    </location>
</feature>
<dbReference type="PROSITE" id="PS50238">
    <property type="entry name" value="RHOGAP"/>
    <property type="match status" value="1"/>
</dbReference>
<feature type="region of interest" description="Disordered" evidence="1">
    <location>
        <begin position="559"/>
        <end position="638"/>
    </location>
</feature>
<dbReference type="GO" id="GO:0007264">
    <property type="term" value="P:small GTPase-mediated signal transduction"/>
    <property type="evidence" value="ECO:0007669"/>
    <property type="project" value="TreeGrafter"/>
</dbReference>
<feature type="compositionally biased region" description="Polar residues" evidence="1">
    <location>
        <begin position="721"/>
        <end position="736"/>
    </location>
</feature>
<dbReference type="Pfam" id="PF00620">
    <property type="entry name" value="RhoGAP"/>
    <property type="match status" value="1"/>
</dbReference>
<dbReference type="AlphaFoldDB" id="W6Y9T8"/>
<reference evidence="4 5" key="1">
    <citation type="journal article" date="2013" name="PLoS Genet.">
        <title>Comparative genome structure, secondary metabolite, and effector coding capacity across Cochliobolus pathogens.</title>
        <authorList>
            <person name="Condon B.J."/>
            <person name="Leng Y."/>
            <person name="Wu D."/>
            <person name="Bushley K.E."/>
            <person name="Ohm R.A."/>
            <person name="Otillar R."/>
            <person name="Martin J."/>
            <person name="Schackwitz W."/>
            <person name="Grimwood J."/>
            <person name="MohdZainudin N."/>
            <person name="Xue C."/>
            <person name="Wang R."/>
            <person name="Manning V.A."/>
            <person name="Dhillon B."/>
            <person name="Tu Z.J."/>
            <person name="Steffenson B.J."/>
            <person name="Salamov A."/>
            <person name="Sun H."/>
            <person name="Lowry S."/>
            <person name="LaButti K."/>
            <person name="Han J."/>
            <person name="Copeland A."/>
            <person name="Lindquist E."/>
            <person name="Barry K."/>
            <person name="Schmutz J."/>
            <person name="Baker S.E."/>
            <person name="Ciuffetti L.M."/>
            <person name="Grigoriev I.V."/>
            <person name="Zhong S."/>
            <person name="Turgeon B.G."/>
        </authorList>
    </citation>
    <scope>NUCLEOTIDE SEQUENCE [LARGE SCALE GENOMIC DNA]</scope>
    <source>
        <strain evidence="4 5">26-R-13</strain>
    </source>
</reference>
<dbReference type="OrthoDB" id="410651at2759"/>
<dbReference type="SUPFAM" id="SSF52087">
    <property type="entry name" value="CRAL/TRIO domain"/>
    <property type="match status" value="1"/>
</dbReference>
<dbReference type="CDD" id="cd00159">
    <property type="entry name" value="RhoGAP"/>
    <property type="match status" value="1"/>
</dbReference>
<dbReference type="Gene3D" id="3.40.525.10">
    <property type="entry name" value="CRAL-TRIO lipid binding domain"/>
    <property type="match status" value="1"/>
</dbReference>
<evidence type="ECO:0000256" key="1">
    <source>
        <dbReference type="SAM" id="MobiDB-lite"/>
    </source>
</evidence>
<evidence type="ECO:0000259" key="3">
    <source>
        <dbReference type="PROSITE" id="PS50238"/>
    </source>
</evidence>
<dbReference type="InterPro" id="IPR000198">
    <property type="entry name" value="RhoGAP_dom"/>
</dbReference>
<dbReference type="Pfam" id="PF13716">
    <property type="entry name" value="CRAL_TRIO_2"/>
    <property type="match status" value="1"/>
</dbReference>
<sequence>MSGVRAHLASRLRSSSLSAVPPPQHSSNYSHDLAKIASSILYRSPLPSEEGRPVFILNAAALPDSHDADYDQLLPYVLARLPEEDELLKGYEYEVVFFAGDGDGSATSKKHRPGWGWFLQAYHVLSRAMRKRLQRLYIVHEKAWVRILTEIFSTIVSPKFRRKIYHLSSLTQLAREIPIENLLIPPSTYLADRRVTENISAFNSSGRRAFGTRNPFPAASNGKTRFPRVLRETTSFVLMEKNITSEGLFRVPPHSRLRDSLKEAYDRGQKYIIWKDNDIMLPVPPYPHAEHQDEILAELPPTDAYSVYMAAALIKAWYAALRQPIFPTESYRDLRRLYGNGKEVFELDKLTDLFSPKSEWSLLPGISREILCRHLLPLTSAIAARQEENKMTAENLAVCFAPGLLCGPDQLEDAKVSSIIRRVLTQAIEMWTDGLREACSQKEEAFYAELKLPSDQNDWDDPVEDRRDSTDSEVSLPDQIQGITLLDNEKPSASRNPRRGQQDEQPPALPPRSHAPSTKSSVDSIQRKPAPPLTVPPRYSTVISDAPDDVAESPITFAATTDGFAPPRNDNNSADQPPKLPPRRDAQSDEKKSGMNNPVPVLPMSASERAKQDARSPVSATSPVSQFNIPKRKTLTATQIDNVEKAAVANNEAHRAQPVGGMALPGLTGNYNSNNKADTKRGPSSSAPSVKDDTATSPQLPSPQSAVSAPATEFRRPSVPFSATPSKISRSPSINSLARPVFPTTPQVPIISHPVPHNKTSTSTLPIPSAAPRLRTPSPSLMQRMPSFEKFNKNSASSPKNDAAESSDGSVSRGRATPPTTLRPTKITLKKQSVEDLRRLYEERAGTASALVQAGKQKNG</sequence>
<feature type="compositionally biased region" description="Polar residues" evidence="1">
    <location>
        <begin position="669"/>
        <end position="688"/>
    </location>
</feature>
<dbReference type="KEGG" id="bze:COCCADRAFT_99374"/>
<dbReference type="GO" id="GO:0005096">
    <property type="term" value="F:GTPase activator activity"/>
    <property type="evidence" value="ECO:0007669"/>
    <property type="project" value="TreeGrafter"/>
</dbReference>
<dbReference type="SUPFAM" id="SSF48350">
    <property type="entry name" value="GTPase activation domain, GAP"/>
    <property type="match status" value="1"/>
</dbReference>
<dbReference type="PANTHER" id="PTHR45808">
    <property type="entry name" value="RHO GTPASE-ACTIVATING PROTEIN 68F"/>
    <property type="match status" value="1"/>
</dbReference>
<feature type="domain" description="CRAL-TRIO" evidence="2">
    <location>
        <begin position="30"/>
        <end position="185"/>
    </location>
</feature>
<dbReference type="STRING" id="930089.W6Y9T8"/>
<feature type="compositionally biased region" description="Polar residues" evidence="1">
    <location>
        <begin position="695"/>
        <end position="707"/>
    </location>
</feature>
<dbReference type="InterPro" id="IPR001251">
    <property type="entry name" value="CRAL-TRIO_dom"/>
</dbReference>
<dbReference type="EMBL" id="KI964640">
    <property type="protein sequence ID" value="EUC32179.1"/>
    <property type="molecule type" value="Genomic_DNA"/>
</dbReference>
<feature type="compositionally biased region" description="Polar residues" evidence="1">
    <location>
        <begin position="618"/>
        <end position="628"/>
    </location>
</feature>
<dbReference type="Proteomes" id="UP000053841">
    <property type="component" value="Unassembled WGS sequence"/>
</dbReference>
<feature type="compositionally biased region" description="Basic and acidic residues" evidence="1">
    <location>
        <begin position="582"/>
        <end position="593"/>
    </location>
</feature>
<dbReference type="HOGENOM" id="CLU_016267_0_0_1"/>
<organism evidence="4 5">
    <name type="scientific">Cochliobolus carbonum (strain 26-R-13)</name>
    <name type="common">Maize leaf spot fungus</name>
    <name type="synonym">Bipolaris zeicola</name>
    <dbReference type="NCBI Taxonomy" id="930089"/>
    <lineage>
        <taxon>Eukaryota</taxon>
        <taxon>Fungi</taxon>
        <taxon>Dikarya</taxon>
        <taxon>Ascomycota</taxon>
        <taxon>Pezizomycotina</taxon>
        <taxon>Dothideomycetes</taxon>
        <taxon>Pleosporomycetidae</taxon>
        <taxon>Pleosporales</taxon>
        <taxon>Pleosporineae</taxon>
        <taxon>Pleosporaceae</taxon>
        <taxon>Bipolaris</taxon>
    </lineage>
</organism>
<keyword evidence="5" id="KW-1185">Reference proteome</keyword>
<dbReference type="PROSITE" id="PS50191">
    <property type="entry name" value="CRAL_TRIO"/>
    <property type="match status" value="1"/>
</dbReference>
<evidence type="ECO:0000313" key="4">
    <source>
        <dbReference type="EMBL" id="EUC32179.1"/>
    </source>
</evidence>
<accession>W6Y9T8</accession>
<proteinExistence type="predicted"/>
<dbReference type="RefSeq" id="XP_007713535.1">
    <property type="nucleotide sequence ID" value="XM_007715345.1"/>
</dbReference>
<dbReference type="eggNOG" id="KOG4406">
    <property type="taxonomic scope" value="Eukaryota"/>
</dbReference>
<name>W6Y9T8_COCC2</name>
<dbReference type="Gene3D" id="1.10.555.10">
    <property type="entry name" value="Rho GTPase activation protein"/>
    <property type="match status" value="1"/>
</dbReference>
<dbReference type="InterPro" id="IPR036865">
    <property type="entry name" value="CRAL-TRIO_dom_sf"/>
</dbReference>
<gene>
    <name evidence="4" type="ORF">COCCADRAFT_99374</name>
</gene>
<feature type="compositionally biased region" description="Polar residues" evidence="1">
    <location>
        <begin position="515"/>
        <end position="524"/>
    </location>
</feature>
<feature type="region of interest" description="Disordered" evidence="1">
    <location>
        <begin position="453"/>
        <end position="545"/>
    </location>
</feature>
<feature type="domain" description="Rho-GAP" evidence="3">
    <location>
        <begin position="214"/>
        <end position="431"/>
    </location>
</feature>
<protein>
    <recommendedName>
        <fullName evidence="6">Rho-GAP domain-containing protein</fullName>
    </recommendedName>
</protein>
<evidence type="ECO:0000313" key="5">
    <source>
        <dbReference type="Proteomes" id="UP000053841"/>
    </source>
</evidence>
<evidence type="ECO:0000259" key="2">
    <source>
        <dbReference type="PROSITE" id="PS50191"/>
    </source>
</evidence>
<dbReference type="GeneID" id="19154785"/>
<evidence type="ECO:0008006" key="6">
    <source>
        <dbReference type="Google" id="ProtNLM"/>
    </source>
</evidence>
<dbReference type="InterPro" id="IPR008936">
    <property type="entry name" value="Rho_GTPase_activation_prot"/>
</dbReference>
<dbReference type="PANTHER" id="PTHR45808:SF2">
    <property type="entry name" value="RHO GTPASE-ACTIVATING PROTEIN 68F"/>
    <property type="match status" value="1"/>
</dbReference>
<dbReference type="SMART" id="SM00324">
    <property type="entry name" value="RhoGAP"/>
    <property type="match status" value="1"/>
</dbReference>
<dbReference type="GO" id="GO:0005737">
    <property type="term" value="C:cytoplasm"/>
    <property type="evidence" value="ECO:0007669"/>
    <property type="project" value="TreeGrafter"/>
</dbReference>
<dbReference type="CDD" id="cd00170">
    <property type="entry name" value="SEC14"/>
    <property type="match status" value="1"/>
</dbReference>